<gene>
    <name evidence="1" type="ORF">Anapl_05866</name>
</gene>
<evidence type="ECO:0000313" key="2">
    <source>
        <dbReference type="Proteomes" id="UP000296049"/>
    </source>
</evidence>
<dbReference type="EMBL" id="KB742435">
    <property type="protein sequence ID" value="EOB08598.1"/>
    <property type="molecule type" value="Genomic_DNA"/>
</dbReference>
<dbReference type="AlphaFoldDB" id="R0M7C5"/>
<sequence length="394" mass="43099">MRKRGAYNQIKAKLSKSELRRIVCCADDTMRGAARLFTSAAVQLGLSTSAGTWWQRSSSFAEPYPSEEEKPSWRLCFHQSSWCPGTSETQASNNPQLAYLPEFQKAEYTRWQWKTPSTSTVMLANAYPVVHNLLTALVFIFFTGLSDRSAIVTSALKLQLKFCPFCGLLGLTTLPNAPERTTAENSNIAIPFCTSTCARKAELSKPCLQLEQDIATASQLSIENEKLKRYTSPERAGNPKPAREGTASAHVAILKLPCLKEEVALRKWSIPGGSVEKDELGTAGQDDCLLPGALLELREASHLSRKFAASKGGNKKVRIVSDRGTQDTSCCVQLAGVAPTLLWAATSGAFPCQQERGIYLAATHKGQRLLESTGYRRITWQTLSGGAKGPLQIH</sequence>
<organism evidence="1 2">
    <name type="scientific">Anas platyrhynchos</name>
    <name type="common">Mallard</name>
    <name type="synonym">Anas boschas</name>
    <dbReference type="NCBI Taxonomy" id="8839"/>
    <lineage>
        <taxon>Eukaryota</taxon>
        <taxon>Metazoa</taxon>
        <taxon>Chordata</taxon>
        <taxon>Craniata</taxon>
        <taxon>Vertebrata</taxon>
        <taxon>Euteleostomi</taxon>
        <taxon>Archelosauria</taxon>
        <taxon>Archosauria</taxon>
        <taxon>Dinosauria</taxon>
        <taxon>Saurischia</taxon>
        <taxon>Theropoda</taxon>
        <taxon>Coelurosauria</taxon>
        <taxon>Aves</taxon>
        <taxon>Neognathae</taxon>
        <taxon>Galloanserae</taxon>
        <taxon>Anseriformes</taxon>
        <taxon>Anatidae</taxon>
        <taxon>Anatinae</taxon>
        <taxon>Anas</taxon>
    </lineage>
</organism>
<protein>
    <submittedName>
        <fullName evidence="1">Uncharacterized protein</fullName>
    </submittedName>
</protein>
<name>R0M7C5_ANAPL</name>
<reference evidence="2" key="1">
    <citation type="journal article" date="2013" name="Nat. Genet.">
        <title>The duck genome and transcriptome provide insight into an avian influenza virus reservoir species.</title>
        <authorList>
            <person name="Huang Y."/>
            <person name="Li Y."/>
            <person name="Burt D.W."/>
            <person name="Chen H."/>
            <person name="Zhang Y."/>
            <person name="Qian W."/>
            <person name="Kim H."/>
            <person name="Gan S."/>
            <person name="Zhao Y."/>
            <person name="Li J."/>
            <person name="Yi K."/>
            <person name="Feng H."/>
            <person name="Zhu P."/>
            <person name="Li B."/>
            <person name="Liu Q."/>
            <person name="Fairley S."/>
            <person name="Magor K.E."/>
            <person name="Du Z."/>
            <person name="Hu X."/>
            <person name="Goodman L."/>
            <person name="Tafer H."/>
            <person name="Vignal A."/>
            <person name="Lee T."/>
            <person name="Kim K.W."/>
            <person name="Sheng Z."/>
            <person name="An Y."/>
            <person name="Searle S."/>
            <person name="Herrero J."/>
            <person name="Groenen M.A."/>
            <person name="Crooijmans R.P."/>
            <person name="Faraut T."/>
            <person name="Cai Q."/>
            <person name="Webster R.G."/>
            <person name="Aldridge J.R."/>
            <person name="Warren W.C."/>
            <person name="Bartschat S."/>
            <person name="Kehr S."/>
            <person name="Marz M."/>
            <person name="Stadler P.F."/>
            <person name="Smith J."/>
            <person name="Kraus R.H."/>
            <person name="Zhao Y."/>
            <person name="Ren L."/>
            <person name="Fei J."/>
            <person name="Morisson M."/>
            <person name="Kaiser P."/>
            <person name="Griffin D.K."/>
            <person name="Rao M."/>
            <person name="Pitel F."/>
            <person name="Wang J."/>
            <person name="Li N."/>
        </authorList>
    </citation>
    <scope>NUCLEOTIDE SEQUENCE [LARGE SCALE GENOMIC DNA]</scope>
</reference>
<keyword evidence="2" id="KW-1185">Reference proteome</keyword>
<accession>R0M7C5</accession>
<dbReference type="Proteomes" id="UP000296049">
    <property type="component" value="Unassembled WGS sequence"/>
</dbReference>
<evidence type="ECO:0000313" key="1">
    <source>
        <dbReference type="EMBL" id="EOB08598.1"/>
    </source>
</evidence>
<proteinExistence type="predicted"/>